<name>A0A9D7S7U0_9BACT</name>
<comment type="caution">
    <text evidence="3">The sequence shown here is derived from an EMBL/GenBank/DDBJ whole genome shotgun (WGS) entry which is preliminary data.</text>
</comment>
<dbReference type="GO" id="GO:0080120">
    <property type="term" value="P:CAAX-box protein maturation"/>
    <property type="evidence" value="ECO:0007669"/>
    <property type="project" value="UniProtKB-ARBA"/>
</dbReference>
<gene>
    <name evidence="3" type="ORF">IPO85_07600</name>
</gene>
<feature type="transmembrane region" description="Helical" evidence="1">
    <location>
        <begin position="47"/>
        <end position="68"/>
    </location>
</feature>
<keyword evidence="1" id="KW-0812">Transmembrane</keyword>
<keyword evidence="1" id="KW-0472">Membrane</keyword>
<dbReference type="InterPro" id="IPR003675">
    <property type="entry name" value="Rce1/LyrA-like_dom"/>
</dbReference>
<feature type="transmembrane region" description="Helical" evidence="1">
    <location>
        <begin position="6"/>
        <end position="26"/>
    </location>
</feature>
<feature type="transmembrane region" description="Helical" evidence="1">
    <location>
        <begin position="80"/>
        <end position="101"/>
    </location>
</feature>
<protein>
    <submittedName>
        <fullName evidence="3">CPBP family intramembrane metalloprotease</fullName>
    </submittedName>
</protein>
<evidence type="ECO:0000259" key="2">
    <source>
        <dbReference type="Pfam" id="PF02517"/>
    </source>
</evidence>
<dbReference type="Proteomes" id="UP000808349">
    <property type="component" value="Unassembled WGS sequence"/>
</dbReference>
<keyword evidence="3" id="KW-0645">Protease</keyword>
<reference evidence="3 4" key="1">
    <citation type="submission" date="2020-10" db="EMBL/GenBank/DDBJ databases">
        <title>Connecting structure to function with the recovery of over 1000 high-quality activated sludge metagenome-assembled genomes encoding full-length rRNA genes using long-read sequencing.</title>
        <authorList>
            <person name="Singleton C.M."/>
            <person name="Petriglieri F."/>
            <person name="Kristensen J.M."/>
            <person name="Kirkegaard R.H."/>
            <person name="Michaelsen T.Y."/>
            <person name="Andersen M.H."/>
            <person name="Karst S.M."/>
            <person name="Dueholm M.S."/>
            <person name="Nielsen P.H."/>
            <person name="Albertsen M."/>
        </authorList>
    </citation>
    <scope>NUCLEOTIDE SEQUENCE [LARGE SCALE GENOMIC DNA]</scope>
    <source>
        <strain evidence="3">Ribe_18-Q3-R11-54_BAT3C.373</strain>
    </source>
</reference>
<keyword evidence="3" id="KW-0482">Metalloprotease</keyword>
<feature type="transmembrane region" description="Helical" evidence="1">
    <location>
        <begin position="113"/>
        <end position="134"/>
    </location>
</feature>
<proteinExistence type="predicted"/>
<keyword evidence="3" id="KW-0378">Hydrolase</keyword>
<dbReference type="PANTHER" id="PTHR43592">
    <property type="entry name" value="CAAX AMINO TERMINAL PROTEASE"/>
    <property type="match status" value="1"/>
</dbReference>
<dbReference type="Pfam" id="PF02517">
    <property type="entry name" value="Rce1-like"/>
    <property type="match status" value="1"/>
</dbReference>
<dbReference type="AlphaFoldDB" id="A0A9D7S7U0"/>
<organism evidence="3 4">
    <name type="scientific">Candidatus Defluviibacterium haderslevense</name>
    <dbReference type="NCBI Taxonomy" id="2981993"/>
    <lineage>
        <taxon>Bacteria</taxon>
        <taxon>Pseudomonadati</taxon>
        <taxon>Bacteroidota</taxon>
        <taxon>Saprospiria</taxon>
        <taxon>Saprospirales</taxon>
        <taxon>Saprospiraceae</taxon>
        <taxon>Candidatus Defluviibacterium</taxon>
    </lineage>
</organism>
<sequence length="187" mass="21229">MNPEIKSALLRVFPFMIALIFLVIAIHRNKISKSEIDLHKPASLITYLLWITGFLIFIVGSEFALYRFGILEINPWNHTLIPSIIRIAGALVFAPIVEELIFRGVLLNFLKKIKLNIHMAIFSQAVIFVLLHNFAYDNTLSSHIGIIQSLTDAILYGYSRHLTKSIYTPITMHMLGNLVATAERLIL</sequence>
<keyword evidence="1" id="KW-1133">Transmembrane helix</keyword>
<dbReference type="GO" id="GO:0004175">
    <property type="term" value="F:endopeptidase activity"/>
    <property type="evidence" value="ECO:0007669"/>
    <property type="project" value="UniProtKB-ARBA"/>
</dbReference>
<feature type="domain" description="CAAX prenyl protease 2/Lysostaphin resistance protein A-like" evidence="2">
    <location>
        <begin position="84"/>
        <end position="179"/>
    </location>
</feature>
<evidence type="ECO:0000313" key="4">
    <source>
        <dbReference type="Proteomes" id="UP000808349"/>
    </source>
</evidence>
<accession>A0A9D7S7U0</accession>
<evidence type="ECO:0000313" key="3">
    <source>
        <dbReference type="EMBL" id="MBK9717363.1"/>
    </source>
</evidence>
<evidence type="ECO:0000256" key="1">
    <source>
        <dbReference type="SAM" id="Phobius"/>
    </source>
</evidence>
<dbReference type="EMBL" id="JADKFW010000004">
    <property type="protein sequence ID" value="MBK9717363.1"/>
    <property type="molecule type" value="Genomic_DNA"/>
</dbReference>
<dbReference type="PANTHER" id="PTHR43592:SF15">
    <property type="entry name" value="CAAX AMINO TERMINAL PROTEASE FAMILY PROTEIN"/>
    <property type="match status" value="1"/>
</dbReference>
<dbReference type="GO" id="GO:0008237">
    <property type="term" value="F:metallopeptidase activity"/>
    <property type="evidence" value="ECO:0007669"/>
    <property type="project" value="UniProtKB-KW"/>
</dbReference>